<comment type="caution">
    <text evidence="3">The sequence shown here is derived from an EMBL/GenBank/DDBJ whole genome shotgun (WGS) entry which is preliminary data.</text>
</comment>
<reference evidence="3" key="1">
    <citation type="submission" date="2018-03" db="EMBL/GenBank/DDBJ databases">
        <authorList>
            <person name="Guldener U."/>
        </authorList>
    </citation>
    <scope>NUCLEOTIDE SEQUENCE [LARGE SCALE GENOMIC DNA]</scope>
    <source>
        <strain evidence="3">ATCC34888</strain>
    </source>
</reference>
<evidence type="ECO:0000313" key="4">
    <source>
        <dbReference type="Proteomes" id="UP000325008"/>
    </source>
</evidence>
<feature type="compositionally biased region" description="Polar residues" evidence="1">
    <location>
        <begin position="148"/>
        <end position="162"/>
    </location>
</feature>
<dbReference type="OrthoDB" id="2556641at2759"/>
<dbReference type="AlphaFoldDB" id="A0A5C3FJA4"/>
<evidence type="ECO:0000256" key="1">
    <source>
        <dbReference type="SAM" id="MobiDB-lite"/>
    </source>
</evidence>
<keyword evidence="4" id="KW-1185">Reference proteome</keyword>
<proteinExistence type="predicted"/>
<organism evidence="3 4">
    <name type="scientific">Pseudozyma antarctica</name>
    <name type="common">Yeast</name>
    <name type="synonym">Candida antarctica</name>
    <dbReference type="NCBI Taxonomy" id="84753"/>
    <lineage>
        <taxon>Eukaryota</taxon>
        <taxon>Fungi</taxon>
        <taxon>Dikarya</taxon>
        <taxon>Basidiomycota</taxon>
        <taxon>Ustilaginomycotina</taxon>
        <taxon>Ustilaginomycetes</taxon>
        <taxon>Ustilaginales</taxon>
        <taxon>Ustilaginaceae</taxon>
        <taxon>Moesziomyces</taxon>
    </lineage>
</organism>
<feature type="compositionally biased region" description="Low complexity" evidence="1">
    <location>
        <begin position="77"/>
        <end position="90"/>
    </location>
</feature>
<dbReference type="Proteomes" id="UP000325008">
    <property type="component" value="Unassembled WGS sequence"/>
</dbReference>
<evidence type="ECO:0000313" key="3">
    <source>
        <dbReference type="EMBL" id="SPO44428.1"/>
    </source>
</evidence>
<keyword evidence="2" id="KW-1133">Transmembrane helix</keyword>
<protein>
    <submittedName>
        <fullName evidence="3">Uncharacterized protein</fullName>
    </submittedName>
</protein>
<accession>A0A5C3FJA4</accession>
<feature type="region of interest" description="Disordered" evidence="1">
    <location>
        <begin position="77"/>
        <end position="125"/>
    </location>
</feature>
<keyword evidence="2" id="KW-0472">Membrane</keyword>
<name>A0A5C3FJA4_PSEA2</name>
<evidence type="ECO:0000256" key="2">
    <source>
        <dbReference type="SAM" id="Phobius"/>
    </source>
</evidence>
<feature type="transmembrane region" description="Helical" evidence="2">
    <location>
        <begin position="207"/>
        <end position="237"/>
    </location>
</feature>
<dbReference type="RefSeq" id="XP_014658469.1">
    <property type="nucleotide sequence ID" value="XM_014802983.1"/>
</dbReference>
<dbReference type="EMBL" id="OOIQ01000003">
    <property type="protein sequence ID" value="SPO44428.1"/>
    <property type="molecule type" value="Genomic_DNA"/>
</dbReference>
<sequence length="240" mass="24905">MVATISGPVVASAVPSISTPEWKRWGCEVDADGQRVASPGSLPSRHPGALPCPTAIQNLLSGASRRKALAAHGSASGSALSSQSASPWASVPVTPASTPATSDTETDYFAAGRRSRGGASEKKRSSWLGSMPASYWTSQRVPCFEGSSPPTKTYSVRNRQANSRAGSFSSSSSVSDRLHTLAGGESSRASDSSVERSAMALVPNAQFLGLMLLMILLISSPLIKVLSVLLFAVILVLDDA</sequence>
<gene>
    <name evidence="3" type="ORF">PSANT_02113</name>
</gene>
<keyword evidence="2" id="KW-0812">Transmembrane</keyword>
<feature type="region of interest" description="Disordered" evidence="1">
    <location>
        <begin position="147"/>
        <end position="189"/>
    </location>
</feature>
<feature type="compositionally biased region" description="Low complexity" evidence="1">
    <location>
        <begin position="163"/>
        <end position="175"/>
    </location>
</feature>